<accession>A0A2G5PMW0</accession>
<comment type="caution">
    <text evidence="2">The sequence shown here is derived from an EMBL/GenBank/DDBJ whole genome shotgun (WGS) entry which is preliminary data.</text>
</comment>
<organism evidence="2 3">
    <name type="scientific">Mycobacterium celatum</name>
    <dbReference type="NCBI Taxonomy" id="28045"/>
    <lineage>
        <taxon>Bacteria</taxon>
        <taxon>Bacillati</taxon>
        <taxon>Actinomycetota</taxon>
        <taxon>Actinomycetes</taxon>
        <taxon>Mycobacteriales</taxon>
        <taxon>Mycobacteriaceae</taxon>
        <taxon>Mycobacterium</taxon>
    </lineage>
</organism>
<reference evidence="2 3" key="1">
    <citation type="journal article" date="2017" name="Infect. Genet. Evol.">
        <title>The new phylogeny of the genus Mycobacterium: The old and the news.</title>
        <authorList>
            <person name="Tortoli E."/>
            <person name="Fedrizzi T."/>
            <person name="Meehan C.J."/>
            <person name="Trovato A."/>
            <person name="Grottola A."/>
            <person name="Giacobazzi E."/>
            <person name="Serpini G.F."/>
            <person name="Tagliazucchi S."/>
            <person name="Fabio A."/>
            <person name="Bettua C."/>
            <person name="Bertorelli R."/>
            <person name="Frascaro F."/>
            <person name="De Sanctis V."/>
            <person name="Pecorari M."/>
            <person name="Jousson O."/>
            <person name="Segata N."/>
            <person name="Cirillo D.M."/>
        </authorList>
    </citation>
    <scope>NUCLEOTIDE SEQUENCE [LARGE SCALE GENOMIC DNA]</scope>
    <source>
        <strain evidence="2 3">NCTC 12882</strain>
    </source>
</reference>
<dbReference type="SMART" id="SM00953">
    <property type="entry name" value="RES"/>
    <property type="match status" value="1"/>
</dbReference>
<dbReference type="EMBL" id="PDKV01000006">
    <property type="protein sequence ID" value="PIB79648.1"/>
    <property type="molecule type" value="Genomic_DNA"/>
</dbReference>
<sequence>MRTASSPWRRTTWVSSGKSATDPVQTAIEKLPAGHLLYRVFTATRTPAEFNPGVGAPTPFGFFGKPVVPIMYAAETEEAAVAETLLHNVPAEGGVLTYDRYSSKALALLKVTRELRLAILHGIDLRRLKVAPDEVTTSPASTYPDTVRWAEAAHGIGVDGMVWMSRLCNDAKAYVFFGDKCANAFAQDTSHARIFASPADQIWLIDLCAPLHIDVLLQPS</sequence>
<proteinExistence type="predicted"/>
<evidence type="ECO:0000313" key="2">
    <source>
        <dbReference type="EMBL" id="PIB79648.1"/>
    </source>
</evidence>
<dbReference type="InterPro" id="IPR014914">
    <property type="entry name" value="RES_dom"/>
</dbReference>
<name>A0A2G5PMW0_MYCCE</name>
<protein>
    <submittedName>
        <fullName evidence="2">RES domain-containing protein</fullName>
    </submittedName>
</protein>
<dbReference type="Pfam" id="PF08808">
    <property type="entry name" value="RES"/>
    <property type="match status" value="1"/>
</dbReference>
<dbReference type="AlphaFoldDB" id="A0A2G5PMW0"/>
<gene>
    <name evidence="2" type="ORF">CQY23_06945</name>
</gene>
<evidence type="ECO:0000259" key="1">
    <source>
        <dbReference type="SMART" id="SM00953"/>
    </source>
</evidence>
<dbReference type="OrthoDB" id="3786493at2"/>
<feature type="domain" description="RES" evidence="1">
    <location>
        <begin position="50"/>
        <end position="188"/>
    </location>
</feature>
<dbReference type="Proteomes" id="UP000230971">
    <property type="component" value="Unassembled WGS sequence"/>
</dbReference>
<evidence type="ECO:0000313" key="3">
    <source>
        <dbReference type="Proteomes" id="UP000230971"/>
    </source>
</evidence>